<dbReference type="Gene3D" id="3.30.450.20">
    <property type="entry name" value="PAS domain"/>
    <property type="match status" value="1"/>
</dbReference>
<dbReference type="AlphaFoldDB" id="A0A859QJT9"/>
<dbReference type="Pfam" id="PF22673">
    <property type="entry name" value="MCP-like_PDC_1"/>
    <property type="match status" value="1"/>
</dbReference>
<accession>A0A859QJT9</accession>
<proteinExistence type="predicted"/>
<keyword evidence="2" id="KW-0472">Membrane</keyword>
<evidence type="ECO:0000313" key="4">
    <source>
        <dbReference type="Proteomes" id="UP000510721"/>
    </source>
</evidence>
<evidence type="ECO:0000256" key="1">
    <source>
        <dbReference type="SAM" id="MobiDB-lite"/>
    </source>
</evidence>
<feature type="compositionally biased region" description="Polar residues" evidence="1">
    <location>
        <begin position="408"/>
        <end position="426"/>
    </location>
</feature>
<keyword evidence="2" id="KW-1133">Transmembrane helix</keyword>
<dbReference type="Pfam" id="PF00672">
    <property type="entry name" value="HAMP"/>
    <property type="match status" value="1"/>
</dbReference>
<dbReference type="InterPro" id="IPR003660">
    <property type="entry name" value="HAMP_dom"/>
</dbReference>
<keyword evidence="4" id="KW-1185">Reference proteome</keyword>
<dbReference type="PROSITE" id="PS50885">
    <property type="entry name" value="HAMP"/>
    <property type="match status" value="1"/>
</dbReference>
<evidence type="ECO:0000256" key="2">
    <source>
        <dbReference type="SAM" id="Phobius"/>
    </source>
</evidence>
<dbReference type="SMART" id="SM00304">
    <property type="entry name" value="HAMP"/>
    <property type="match status" value="1"/>
</dbReference>
<dbReference type="Gene3D" id="6.10.340.10">
    <property type="match status" value="1"/>
</dbReference>
<dbReference type="RefSeq" id="WP_180941098.1">
    <property type="nucleotide sequence ID" value="NZ_CP041238.1"/>
</dbReference>
<dbReference type="CDD" id="cd12913">
    <property type="entry name" value="PDC1_MCP_like"/>
    <property type="match status" value="1"/>
</dbReference>
<dbReference type="CDD" id="cd06225">
    <property type="entry name" value="HAMP"/>
    <property type="match status" value="1"/>
</dbReference>
<name>A0A859QJT9_9HYPH</name>
<protein>
    <submittedName>
        <fullName evidence="3">HAMP domain-containing protein</fullName>
    </submittedName>
</protein>
<keyword evidence="2" id="KW-0812">Transmembrane</keyword>
<sequence>MSKPRQVSLATKLMLVTGVIVSGVLIASNAALILETRDRVSDLVRDKAATEARAIASQIVGEVSLLTGAATATAKSIAHSHSEKTIDRRGLITLLKANMDNPLALGSYFAEVDKGFDGQRDEVKGRTELGANEEGHMSPYWTRNKADSSLGLSTFPYSESEPYFATAAKTLLPHMSLPTIGTGDTEGVLMVTVAHPVISAGKFIGVAGIDVSLSSLSEQVEKAQPFGTGKVMLLSQDMKWLVADRPENAMKTYEGSPIDGDAGASGEVQPFEIGTVSDVNGEFMRFAYPFNLPGLNAQWTLLLDVPTSAILAPVRNQTYLMLAAGVCVMLTVILGLYMAVRHLVQRPLDGLVGAVGKLARGDFATEVEGQHRGDEIGKVAQALDGFRHRLAETKTLDSRQLARRASWKGSNVKPNARLPTQHSATS</sequence>
<dbReference type="EMBL" id="CP041238">
    <property type="protein sequence ID" value="QLL61547.1"/>
    <property type="molecule type" value="Genomic_DNA"/>
</dbReference>
<dbReference type="GO" id="GO:0016020">
    <property type="term" value="C:membrane"/>
    <property type="evidence" value="ECO:0007669"/>
    <property type="project" value="InterPro"/>
</dbReference>
<dbReference type="Proteomes" id="UP000510721">
    <property type="component" value="Chromosome"/>
</dbReference>
<feature type="transmembrane region" description="Helical" evidence="2">
    <location>
        <begin position="319"/>
        <end position="340"/>
    </location>
</feature>
<dbReference type="GO" id="GO:0007165">
    <property type="term" value="P:signal transduction"/>
    <property type="evidence" value="ECO:0007669"/>
    <property type="project" value="InterPro"/>
</dbReference>
<feature type="region of interest" description="Disordered" evidence="1">
    <location>
        <begin position="403"/>
        <end position="426"/>
    </location>
</feature>
<organism evidence="3 4">
    <name type="scientific">Sinorhizobium mexicanum</name>
    <dbReference type="NCBI Taxonomy" id="375549"/>
    <lineage>
        <taxon>Bacteria</taxon>
        <taxon>Pseudomonadati</taxon>
        <taxon>Pseudomonadota</taxon>
        <taxon>Alphaproteobacteria</taxon>
        <taxon>Hyphomicrobiales</taxon>
        <taxon>Rhizobiaceae</taxon>
        <taxon>Sinorhizobium/Ensifer group</taxon>
        <taxon>Sinorhizobium</taxon>
    </lineage>
</organism>
<dbReference type="KEGG" id="emx:FKV68_08835"/>
<evidence type="ECO:0000313" key="3">
    <source>
        <dbReference type="EMBL" id="QLL61547.1"/>
    </source>
</evidence>
<reference evidence="3 4" key="1">
    <citation type="submission" date="2019-06" db="EMBL/GenBank/DDBJ databases">
        <title>Complete genome sequence of Ensifer mexicanus ITTG R7 isolated from nodules of Acacia angustissima (Mill.) Kuntze.</title>
        <authorList>
            <person name="Rincon-Rosales R."/>
            <person name="Rogel M.A."/>
            <person name="Guerrero G."/>
            <person name="Rincon-Molina C.I."/>
            <person name="Lopez-Lopez A."/>
            <person name="Martinez-Romero E."/>
        </authorList>
    </citation>
    <scope>NUCLEOTIDE SEQUENCE [LARGE SCALE GENOMIC DNA]</scope>
    <source>
        <strain evidence="3 4">ITTG R7</strain>
    </source>
</reference>
<gene>
    <name evidence="3" type="ORF">FKV68_08835</name>
</gene>
<dbReference type="SUPFAM" id="SSF158472">
    <property type="entry name" value="HAMP domain-like"/>
    <property type="match status" value="1"/>
</dbReference>